<dbReference type="CDD" id="cd06225">
    <property type="entry name" value="HAMP"/>
    <property type="match status" value="1"/>
</dbReference>
<dbReference type="InterPro" id="IPR004358">
    <property type="entry name" value="Sig_transdc_His_kin-like_C"/>
</dbReference>
<dbReference type="PROSITE" id="PS50110">
    <property type="entry name" value="RESPONSE_REGULATORY"/>
    <property type="match status" value="1"/>
</dbReference>
<dbReference type="SMART" id="SM00304">
    <property type="entry name" value="HAMP"/>
    <property type="match status" value="1"/>
</dbReference>
<dbReference type="SUPFAM" id="SSF55874">
    <property type="entry name" value="ATPase domain of HSP90 chaperone/DNA topoisomerase II/histidine kinase"/>
    <property type="match status" value="1"/>
</dbReference>
<dbReference type="SMART" id="SM00388">
    <property type="entry name" value="HisKA"/>
    <property type="match status" value="1"/>
</dbReference>
<keyword evidence="11 16" id="KW-1133">Transmembrane helix</keyword>
<dbReference type="InterPro" id="IPR001789">
    <property type="entry name" value="Sig_transdc_resp-reg_receiver"/>
</dbReference>
<evidence type="ECO:0000256" key="5">
    <source>
        <dbReference type="ARBA" id="ARBA00022553"/>
    </source>
</evidence>
<organism evidence="21 22">
    <name type="scientific">Agarivorans aestuarii</name>
    <dbReference type="NCBI Taxonomy" id="1563703"/>
    <lineage>
        <taxon>Bacteria</taxon>
        <taxon>Pseudomonadati</taxon>
        <taxon>Pseudomonadota</taxon>
        <taxon>Gammaproteobacteria</taxon>
        <taxon>Alteromonadales</taxon>
        <taxon>Alteromonadaceae</taxon>
        <taxon>Agarivorans</taxon>
    </lineage>
</organism>
<keyword evidence="10 21" id="KW-0067">ATP-binding</keyword>
<dbReference type="Pfam" id="PF00672">
    <property type="entry name" value="HAMP"/>
    <property type="match status" value="1"/>
</dbReference>
<dbReference type="CDD" id="cd16922">
    <property type="entry name" value="HATPase_EvgS-ArcB-TorS-like"/>
    <property type="match status" value="1"/>
</dbReference>
<feature type="transmembrane region" description="Helical" evidence="16">
    <location>
        <begin position="114"/>
        <end position="137"/>
    </location>
</feature>
<gene>
    <name evidence="21" type="ORF">SNR37_000987</name>
</gene>
<dbReference type="Pfam" id="PF01627">
    <property type="entry name" value="Hpt"/>
    <property type="match status" value="1"/>
</dbReference>
<dbReference type="Gene3D" id="3.40.50.2300">
    <property type="match status" value="1"/>
</dbReference>
<dbReference type="InterPro" id="IPR003594">
    <property type="entry name" value="HATPase_dom"/>
</dbReference>
<dbReference type="InterPro" id="IPR036097">
    <property type="entry name" value="HisK_dim/P_sf"/>
</dbReference>
<name>A0ABU7G8I7_9ALTE</name>
<keyword evidence="13 16" id="KW-0472">Membrane</keyword>
<feature type="transmembrane region" description="Helical" evidence="16">
    <location>
        <begin position="612"/>
        <end position="631"/>
    </location>
</feature>
<dbReference type="EMBL" id="JAYDYW010000014">
    <property type="protein sequence ID" value="MEE1675661.1"/>
    <property type="molecule type" value="Genomic_DNA"/>
</dbReference>
<keyword evidence="5 15" id="KW-0597">Phosphoprotein</keyword>
<feature type="modified residue" description="Phosphohistidine" evidence="14">
    <location>
        <position position="1162"/>
    </location>
</feature>
<evidence type="ECO:0000259" key="17">
    <source>
        <dbReference type="PROSITE" id="PS50109"/>
    </source>
</evidence>
<evidence type="ECO:0000256" key="11">
    <source>
        <dbReference type="ARBA" id="ARBA00022989"/>
    </source>
</evidence>
<dbReference type="SUPFAM" id="SSF158472">
    <property type="entry name" value="HAMP domain-like"/>
    <property type="match status" value="1"/>
</dbReference>
<evidence type="ECO:0000259" key="20">
    <source>
        <dbReference type="PROSITE" id="PS50894"/>
    </source>
</evidence>
<keyword evidence="12" id="KW-0902">Two-component regulatory system</keyword>
<proteinExistence type="predicted"/>
<comment type="subcellular location">
    <subcellularLocation>
        <location evidence="2">Cell membrane</location>
        <topology evidence="2">Multi-pass membrane protein</topology>
    </subcellularLocation>
</comment>
<keyword evidence="22" id="KW-1185">Reference proteome</keyword>
<evidence type="ECO:0000256" key="13">
    <source>
        <dbReference type="ARBA" id="ARBA00023136"/>
    </source>
</evidence>
<evidence type="ECO:0000256" key="6">
    <source>
        <dbReference type="ARBA" id="ARBA00022679"/>
    </source>
</evidence>
<dbReference type="InterPro" id="IPR005467">
    <property type="entry name" value="His_kinase_dom"/>
</dbReference>
<evidence type="ECO:0000256" key="4">
    <source>
        <dbReference type="ARBA" id="ARBA00022475"/>
    </source>
</evidence>
<evidence type="ECO:0000256" key="7">
    <source>
        <dbReference type="ARBA" id="ARBA00022692"/>
    </source>
</evidence>
<dbReference type="PANTHER" id="PTHR45339:SF1">
    <property type="entry name" value="HYBRID SIGNAL TRANSDUCTION HISTIDINE KINASE J"/>
    <property type="match status" value="1"/>
</dbReference>
<comment type="catalytic activity">
    <reaction evidence="1">
        <text>ATP + protein L-histidine = ADP + protein N-phospho-L-histidine.</text>
        <dbReference type="EC" id="2.7.13.3"/>
    </reaction>
</comment>
<evidence type="ECO:0000256" key="9">
    <source>
        <dbReference type="ARBA" id="ARBA00022777"/>
    </source>
</evidence>
<keyword evidence="7 16" id="KW-0812">Transmembrane</keyword>
<dbReference type="SMART" id="SM00448">
    <property type="entry name" value="REC"/>
    <property type="match status" value="1"/>
</dbReference>
<feature type="domain" description="HAMP" evidence="19">
    <location>
        <begin position="632"/>
        <end position="684"/>
    </location>
</feature>
<dbReference type="InterPro" id="IPR036641">
    <property type="entry name" value="HPT_dom_sf"/>
</dbReference>
<sequence>MSKPSVSMFRKLDLAWRHSIGLLFSLVLVVALAFFGRQSSASMAPLATIVVAILSIILPFSVGLMCRSFYRKKYSYTMLVFGAAFFSVSGLELCYFVLNYPSFFSVQPLSSNTVAVWSGLITRGFLAAVLLICGVLLSRYERLANGGKMSIAVLAIGSVIFSFLSVAFLYVVSLPFMQVALAHLHSVLELLVTAVFAIAIAYFGWRGRWLNCTLECGVFACVCIQFVLYFWPVSEELGLNSFAVFSLSLIKLSSYLVVAVASYLELRAPAPVTALERERRREDRLIRLMERARGKQRSWFKRSKSSISTYVTLLSGCLVVAGVTVTYLIFYFSFVASLESEREQQLSLRNAIQVERLDREISHAYEELSHLAEQSLLNGFIQQQFVNEQFVNLEPDFWHSRLSSDIRQLLKREKALQAAHLIVVSQGQQFEYLSVGKRIGQTLPKALLLDAEKFPDAVHAQTIRQNSHGVWYLATSVQHNNGGVAAIWLFEYRLDDLFKVSQQASSNRASQHAETTVGPLLVFDINGERLWRSEHGRGQSTSFQASEYQRIKQLINSPVKDLPEQVVKFGSYILSIQRLPYLLSNNQEYLDLVQIADYEETIAASQMAAKQALLAAAVVIGLMVLVGWFFAHTIVAPLRYITNATLLFGERNIQVTLPDKSNDEVGVLARAIGQMTAKVDARTEQLNDEIAEHQRSQQQLSIARRDAEAASQAKSDFLAMMSHEIRTPLNGILGMTQLLSASALSEEQIEHVNTVRLSGKALLVIVNDVLDFSKVEAGKMELRLDAFSLHLTLLEVVKLFSPQAKGKHLSLQLDYPEHLPKVFIGDQGRVQQIFINLVNNAIKFTEVGTVNLSVEYNQQPGADESVLVRVTDSGIGIAEESISNLFMPFAQADSSTTRRYGGTGLGLAICQRIVSLMDGEISVTSGLGVGSEFRVSLPLQSVEDDVLSVSVTDSREQALLSRLSGHVLLVEDTVVNQRVASHMLDSFGLKVMIARDGHEAIDLFKRWGSKLSLILMDCLMPDMDGYEATMVIRELENLAQRIPIIALTASVSLEAKQACFDAGMDDYVTKPFDRVGLYVCLRKWLNTKNVSAEQRLIATSDELTSTQYQRISPSELTKLSESMGDEFDALLQEFHKGAEAMIEELLQALPVKRYQDAIRLAHGLKSSSSYFGASSLQAQCLALEEGLKKQPILDEHIALAAGLSATLSETMLEIEQHMRLYSK</sequence>
<feature type="transmembrane region" description="Helical" evidence="16">
    <location>
        <begin position="43"/>
        <end position="64"/>
    </location>
</feature>
<dbReference type="Gene3D" id="3.30.565.10">
    <property type="entry name" value="Histidine kinase-like ATPase, C-terminal domain"/>
    <property type="match status" value="1"/>
</dbReference>
<evidence type="ECO:0000256" key="10">
    <source>
        <dbReference type="ARBA" id="ARBA00022840"/>
    </source>
</evidence>
<dbReference type="PRINTS" id="PR00344">
    <property type="entry name" value="BCTRLSENSOR"/>
</dbReference>
<feature type="domain" description="Histidine kinase" evidence="17">
    <location>
        <begin position="720"/>
        <end position="941"/>
    </location>
</feature>
<feature type="transmembrane region" description="Helical" evidence="16">
    <location>
        <begin position="307"/>
        <end position="334"/>
    </location>
</feature>
<comment type="caution">
    <text evidence="21">The sequence shown here is derived from an EMBL/GenBank/DDBJ whole genome shotgun (WGS) entry which is preliminary data.</text>
</comment>
<evidence type="ECO:0000259" key="19">
    <source>
        <dbReference type="PROSITE" id="PS50885"/>
    </source>
</evidence>
<evidence type="ECO:0000256" key="14">
    <source>
        <dbReference type="PROSITE-ProRule" id="PRU00110"/>
    </source>
</evidence>
<feature type="domain" description="HPt" evidence="20">
    <location>
        <begin position="1123"/>
        <end position="1221"/>
    </location>
</feature>
<feature type="transmembrane region" description="Helical" evidence="16">
    <location>
        <begin position="149"/>
        <end position="172"/>
    </location>
</feature>
<feature type="transmembrane region" description="Helical" evidence="16">
    <location>
        <begin position="20"/>
        <end position="37"/>
    </location>
</feature>
<dbReference type="Gene3D" id="6.10.340.10">
    <property type="match status" value="1"/>
</dbReference>
<dbReference type="Proteomes" id="UP001310248">
    <property type="component" value="Unassembled WGS sequence"/>
</dbReference>
<dbReference type="InterPro" id="IPR011006">
    <property type="entry name" value="CheY-like_superfamily"/>
</dbReference>
<keyword evidence="6" id="KW-0808">Transferase</keyword>
<evidence type="ECO:0000313" key="21">
    <source>
        <dbReference type="EMBL" id="MEE1675661.1"/>
    </source>
</evidence>
<keyword evidence="4" id="KW-1003">Cell membrane</keyword>
<dbReference type="EC" id="2.7.13.3" evidence="3"/>
<dbReference type="Pfam" id="PF02518">
    <property type="entry name" value="HATPase_c"/>
    <property type="match status" value="1"/>
</dbReference>
<dbReference type="Gene3D" id="1.10.287.130">
    <property type="match status" value="1"/>
</dbReference>
<dbReference type="GO" id="GO:0005524">
    <property type="term" value="F:ATP binding"/>
    <property type="evidence" value="ECO:0007669"/>
    <property type="project" value="UniProtKB-KW"/>
</dbReference>
<evidence type="ECO:0000256" key="1">
    <source>
        <dbReference type="ARBA" id="ARBA00000085"/>
    </source>
</evidence>
<evidence type="ECO:0000256" key="16">
    <source>
        <dbReference type="SAM" id="Phobius"/>
    </source>
</evidence>
<dbReference type="RefSeq" id="WP_329776487.1">
    <property type="nucleotide sequence ID" value="NZ_JAYDYW010000014.1"/>
</dbReference>
<feature type="transmembrane region" description="Helical" evidence="16">
    <location>
        <begin position="76"/>
        <end position="98"/>
    </location>
</feature>
<reference evidence="22" key="1">
    <citation type="submission" date="2023-07" db="EMBL/GenBank/DDBJ databases">
        <title>Draft genome sequence of Agarivorans aestuarii strain ZMCS4, a CAZymes producing bacteria isolated from the marine brown algae Clodostephus spongiosus.</title>
        <authorList>
            <person name="Lorente B."/>
            <person name="Cabral C."/>
            <person name="Frias J."/>
            <person name="Faria J."/>
            <person name="Toubarro D."/>
        </authorList>
    </citation>
    <scope>NUCLEOTIDE SEQUENCE [LARGE SCALE GENOMIC DNA]</scope>
    <source>
        <strain evidence="22">ZMCS4</strain>
    </source>
</reference>
<dbReference type="PROSITE" id="PS50885">
    <property type="entry name" value="HAMP"/>
    <property type="match status" value="1"/>
</dbReference>
<accession>A0ABU7G8I7</accession>
<dbReference type="Pfam" id="PF00512">
    <property type="entry name" value="HisKA"/>
    <property type="match status" value="1"/>
</dbReference>
<feature type="domain" description="Response regulatory" evidence="18">
    <location>
        <begin position="966"/>
        <end position="1085"/>
    </location>
</feature>
<dbReference type="SMART" id="SM00387">
    <property type="entry name" value="HATPase_c"/>
    <property type="match status" value="1"/>
</dbReference>
<evidence type="ECO:0000313" key="22">
    <source>
        <dbReference type="Proteomes" id="UP001310248"/>
    </source>
</evidence>
<dbReference type="Pfam" id="PF00072">
    <property type="entry name" value="Response_reg"/>
    <property type="match status" value="1"/>
</dbReference>
<reference evidence="21 22" key="2">
    <citation type="submission" date="2023-12" db="EMBL/GenBank/DDBJ databases">
        <authorList>
            <consortium name="Cladostephus spongiosus"/>
            <person name="Lorente B."/>
            <person name="Cabral C."/>
            <person name="Frias J."/>
            <person name="Faria J."/>
            <person name="Toubarro D."/>
        </authorList>
    </citation>
    <scope>NUCLEOTIDE SEQUENCE [LARGE SCALE GENOMIC DNA]</scope>
    <source>
        <strain evidence="21 22">ZMCS4</strain>
    </source>
</reference>
<dbReference type="PROSITE" id="PS50109">
    <property type="entry name" value="HIS_KIN"/>
    <property type="match status" value="1"/>
</dbReference>
<dbReference type="InterPro" id="IPR003660">
    <property type="entry name" value="HAMP_dom"/>
</dbReference>
<dbReference type="InterPro" id="IPR036890">
    <property type="entry name" value="HATPase_C_sf"/>
</dbReference>
<dbReference type="SMART" id="SM00073">
    <property type="entry name" value="HPT"/>
    <property type="match status" value="1"/>
</dbReference>
<evidence type="ECO:0000256" key="12">
    <source>
        <dbReference type="ARBA" id="ARBA00023012"/>
    </source>
</evidence>
<evidence type="ECO:0000256" key="3">
    <source>
        <dbReference type="ARBA" id="ARBA00012438"/>
    </source>
</evidence>
<feature type="transmembrane region" description="Helical" evidence="16">
    <location>
        <begin position="212"/>
        <end position="231"/>
    </location>
</feature>
<feature type="modified residue" description="4-aspartylphosphate" evidence="15">
    <location>
        <position position="1017"/>
    </location>
</feature>
<keyword evidence="9" id="KW-0418">Kinase</keyword>
<dbReference type="CDD" id="cd00082">
    <property type="entry name" value="HisKA"/>
    <property type="match status" value="1"/>
</dbReference>
<evidence type="ECO:0000256" key="15">
    <source>
        <dbReference type="PROSITE-ProRule" id="PRU00169"/>
    </source>
</evidence>
<keyword evidence="8" id="KW-0547">Nucleotide-binding</keyword>
<evidence type="ECO:0000259" key="18">
    <source>
        <dbReference type="PROSITE" id="PS50110"/>
    </source>
</evidence>
<dbReference type="CDD" id="cd17546">
    <property type="entry name" value="REC_hyHK_CKI1_RcsC-like"/>
    <property type="match status" value="1"/>
</dbReference>
<dbReference type="InterPro" id="IPR003661">
    <property type="entry name" value="HisK_dim/P_dom"/>
</dbReference>
<evidence type="ECO:0000256" key="2">
    <source>
        <dbReference type="ARBA" id="ARBA00004651"/>
    </source>
</evidence>
<feature type="transmembrane region" description="Helical" evidence="16">
    <location>
        <begin position="184"/>
        <end position="205"/>
    </location>
</feature>
<dbReference type="Gene3D" id="1.20.120.160">
    <property type="entry name" value="HPT domain"/>
    <property type="match status" value="1"/>
</dbReference>
<dbReference type="SUPFAM" id="SSF52172">
    <property type="entry name" value="CheY-like"/>
    <property type="match status" value="1"/>
</dbReference>
<dbReference type="PROSITE" id="PS50894">
    <property type="entry name" value="HPT"/>
    <property type="match status" value="1"/>
</dbReference>
<dbReference type="PANTHER" id="PTHR45339">
    <property type="entry name" value="HYBRID SIGNAL TRANSDUCTION HISTIDINE KINASE J"/>
    <property type="match status" value="1"/>
</dbReference>
<dbReference type="SUPFAM" id="SSF47226">
    <property type="entry name" value="Histidine-containing phosphotransfer domain, HPT domain"/>
    <property type="match status" value="1"/>
</dbReference>
<dbReference type="InterPro" id="IPR008207">
    <property type="entry name" value="Sig_transdc_His_kin_Hpt_dom"/>
</dbReference>
<dbReference type="SUPFAM" id="SSF47384">
    <property type="entry name" value="Homodimeric domain of signal transducing histidine kinase"/>
    <property type="match status" value="1"/>
</dbReference>
<protein>
    <recommendedName>
        <fullName evidence="3">histidine kinase</fullName>
        <ecNumber evidence="3">2.7.13.3</ecNumber>
    </recommendedName>
</protein>
<evidence type="ECO:0000256" key="8">
    <source>
        <dbReference type="ARBA" id="ARBA00022741"/>
    </source>
</evidence>